<keyword evidence="12 17" id="KW-0520">NAD</keyword>
<dbReference type="GO" id="GO:0008137">
    <property type="term" value="F:NADH dehydrogenase (ubiquinone) activity"/>
    <property type="evidence" value="ECO:0007669"/>
    <property type="project" value="UniProtKB-UniRule"/>
</dbReference>
<comment type="function">
    <text evidence="1">Core subunit of the mitochondrial membrane respiratory chain NADH dehydrogenase (Complex I) that is believed to belong to the minimal assembly required for catalysis. Complex I functions in the transfer of electrons from NADH to the respiratory chain. The immediate electron acceptor for the enzyme is believed to be ubiquinone.</text>
</comment>
<accession>A0A330JFU1</accession>
<comment type="subcellular location">
    <subcellularLocation>
        <location evidence="2 17">Mitochondrion membrane</location>
        <topology evidence="2 17">Multi-pass membrane protein</topology>
    </subcellularLocation>
</comment>
<geneLocation type="mitochondrion" evidence="19"/>
<evidence type="ECO:0000256" key="1">
    <source>
        <dbReference type="ARBA" id="ARBA00003257"/>
    </source>
</evidence>
<feature type="transmembrane region" description="Helical" evidence="17">
    <location>
        <begin position="201"/>
        <end position="223"/>
    </location>
</feature>
<feature type="transmembrane region" description="Helical" evidence="17">
    <location>
        <begin position="87"/>
        <end position="108"/>
    </location>
</feature>
<feature type="transmembrane region" description="Helical" evidence="17">
    <location>
        <begin position="176"/>
        <end position="195"/>
    </location>
</feature>
<evidence type="ECO:0000256" key="12">
    <source>
        <dbReference type="ARBA" id="ARBA00023027"/>
    </source>
</evidence>
<keyword evidence="15 17" id="KW-0472">Membrane</keyword>
<dbReference type="InterPro" id="IPR003918">
    <property type="entry name" value="NADH_UbQ_OxRdtase"/>
</dbReference>
<dbReference type="PANTHER" id="PTHR43507:SF20">
    <property type="entry name" value="NADH-UBIQUINONE OXIDOREDUCTASE CHAIN 4"/>
    <property type="match status" value="1"/>
</dbReference>
<keyword evidence="7 17" id="KW-0679">Respiratory chain</keyword>
<dbReference type="GO" id="GO:0042773">
    <property type="term" value="P:ATP synthesis coupled electron transport"/>
    <property type="evidence" value="ECO:0007669"/>
    <property type="project" value="InterPro"/>
</dbReference>
<feature type="transmembrane region" description="Helical" evidence="17">
    <location>
        <begin position="6"/>
        <end position="36"/>
    </location>
</feature>
<feature type="transmembrane region" description="Helical" evidence="17">
    <location>
        <begin position="120"/>
        <end position="139"/>
    </location>
</feature>
<keyword evidence="11 17" id="KW-1133">Transmembrane helix</keyword>
<evidence type="ECO:0000256" key="17">
    <source>
        <dbReference type="RuleBase" id="RU003297"/>
    </source>
</evidence>
<evidence type="ECO:0000256" key="3">
    <source>
        <dbReference type="ARBA" id="ARBA00009025"/>
    </source>
</evidence>
<feature type="transmembrane region" description="Helical" evidence="17">
    <location>
        <begin position="235"/>
        <end position="257"/>
    </location>
</feature>
<evidence type="ECO:0000256" key="4">
    <source>
        <dbReference type="ARBA" id="ARBA00012944"/>
    </source>
</evidence>
<keyword evidence="6 17" id="KW-0813">Transport</keyword>
<name>A0A330JFU1_9ACAR</name>
<evidence type="ECO:0000256" key="6">
    <source>
        <dbReference type="ARBA" id="ARBA00022448"/>
    </source>
</evidence>
<dbReference type="Pfam" id="PF00361">
    <property type="entry name" value="Proton_antipo_M"/>
    <property type="match status" value="1"/>
</dbReference>
<dbReference type="GO" id="GO:0031966">
    <property type="term" value="C:mitochondrial membrane"/>
    <property type="evidence" value="ECO:0007669"/>
    <property type="project" value="UniProtKB-SubCell"/>
</dbReference>
<evidence type="ECO:0000259" key="18">
    <source>
        <dbReference type="Pfam" id="PF00361"/>
    </source>
</evidence>
<keyword evidence="8 17" id="KW-0812">Transmembrane</keyword>
<evidence type="ECO:0000313" key="19">
    <source>
        <dbReference type="EMBL" id="SPC34976.1"/>
    </source>
</evidence>
<keyword evidence="14 17" id="KW-0496">Mitochondrion</keyword>
<evidence type="ECO:0000256" key="5">
    <source>
        <dbReference type="ARBA" id="ARBA00021006"/>
    </source>
</evidence>
<feature type="transmembrane region" description="Helical" evidence="17">
    <location>
        <begin position="48"/>
        <end position="81"/>
    </location>
</feature>
<dbReference type="InterPro" id="IPR001750">
    <property type="entry name" value="ND/Mrp_TM"/>
</dbReference>
<dbReference type="GO" id="GO:0003954">
    <property type="term" value="F:NADH dehydrogenase activity"/>
    <property type="evidence" value="ECO:0007669"/>
    <property type="project" value="TreeGrafter"/>
</dbReference>
<feature type="domain" description="NADH:quinone oxidoreductase/Mrp antiporter transmembrane" evidence="18">
    <location>
        <begin position="16"/>
        <end position="287"/>
    </location>
</feature>
<feature type="transmembrane region" description="Helical" evidence="17">
    <location>
        <begin position="151"/>
        <end position="169"/>
    </location>
</feature>
<sequence>MGMMFSFLLISFSCFSLLVFYFSFEFLFLLMFFFLLSWGYSPERLQASFYMIFYTIVVSFPFLVYIVVMGEAAFYVFGLFLEIQSYWWVFFLLVFLVKLPVYGAHLWLPKAHVEAPVSGSMLLAGVLLKLGGYGLVRFLGNFLSKVFVFKGYLVSLGLLGGLFSCYLCLRQSDMKALVAYSSVCHMGFALAGILSGNCLGYSGGVLMLVAHGYCSSCLFYILYVLYERFHSRSSLVLKGLGGILPLLGGIWFFFSALNMGVPPFYSFFSEILIFSSLLSTSLTTFFSGGMILFFAGIYCVYMYVFCFHGKSINEGSVSFLSLRECLNLYSHSFYMIFSLFFFFFYL</sequence>
<evidence type="ECO:0000256" key="10">
    <source>
        <dbReference type="ARBA" id="ARBA00022982"/>
    </source>
</evidence>
<organism evidence="19">
    <name type="scientific">Paraleius leontonychus</name>
    <dbReference type="NCBI Taxonomy" id="1807943"/>
    <lineage>
        <taxon>Eukaryota</taxon>
        <taxon>Metazoa</taxon>
        <taxon>Ecdysozoa</taxon>
        <taxon>Arthropoda</taxon>
        <taxon>Chelicerata</taxon>
        <taxon>Arachnida</taxon>
        <taxon>Acari</taxon>
        <taxon>Acariformes</taxon>
        <taxon>Sarcoptiformes</taxon>
        <taxon>Oribatida</taxon>
        <taxon>Brachypylina</taxon>
        <taxon>Oripodoidea</taxon>
        <taxon>Scheloribatidae</taxon>
        <taxon>Paraleius</taxon>
    </lineage>
</organism>
<dbReference type="AlphaFoldDB" id="A0A330JFU1"/>
<evidence type="ECO:0000256" key="7">
    <source>
        <dbReference type="ARBA" id="ARBA00022660"/>
    </source>
</evidence>
<keyword evidence="10 17" id="KW-0249">Electron transport</keyword>
<comment type="similarity">
    <text evidence="3 17">Belongs to the complex I subunit 4 family.</text>
</comment>
<evidence type="ECO:0000256" key="11">
    <source>
        <dbReference type="ARBA" id="ARBA00022989"/>
    </source>
</evidence>
<protein>
    <recommendedName>
        <fullName evidence="5 17">NADH-ubiquinone oxidoreductase chain 4</fullName>
        <ecNumber evidence="4 17">7.1.1.2</ecNumber>
    </recommendedName>
</protein>
<evidence type="ECO:0000256" key="15">
    <source>
        <dbReference type="ARBA" id="ARBA00023136"/>
    </source>
</evidence>
<dbReference type="GO" id="GO:0048039">
    <property type="term" value="F:ubiquinone binding"/>
    <property type="evidence" value="ECO:0007669"/>
    <property type="project" value="TreeGrafter"/>
</dbReference>
<comment type="catalytic activity">
    <reaction evidence="16 17">
        <text>a ubiquinone + NADH + 5 H(+)(in) = a ubiquinol + NAD(+) + 4 H(+)(out)</text>
        <dbReference type="Rhea" id="RHEA:29091"/>
        <dbReference type="Rhea" id="RHEA-COMP:9565"/>
        <dbReference type="Rhea" id="RHEA-COMP:9566"/>
        <dbReference type="ChEBI" id="CHEBI:15378"/>
        <dbReference type="ChEBI" id="CHEBI:16389"/>
        <dbReference type="ChEBI" id="CHEBI:17976"/>
        <dbReference type="ChEBI" id="CHEBI:57540"/>
        <dbReference type="ChEBI" id="CHEBI:57945"/>
        <dbReference type="EC" id="7.1.1.2"/>
    </reaction>
</comment>
<feature type="transmembrane region" description="Helical" evidence="17">
    <location>
        <begin position="277"/>
        <end position="305"/>
    </location>
</feature>
<proteinExistence type="inferred from homology"/>
<keyword evidence="13 17" id="KW-0830">Ubiquinone</keyword>
<keyword evidence="9" id="KW-1278">Translocase</keyword>
<dbReference type="GO" id="GO:0015990">
    <property type="term" value="P:electron transport coupled proton transport"/>
    <property type="evidence" value="ECO:0007669"/>
    <property type="project" value="TreeGrafter"/>
</dbReference>
<dbReference type="EMBL" id="LT984407">
    <property type="protein sequence ID" value="SPC34976.1"/>
    <property type="molecule type" value="Genomic_DNA"/>
</dbReference>
<dbReference type="EC" id="7.1.1.2" evidence="4 17"/>
<comment type="function">
    <text evidence="17">Core subunit of the mitochondrial membrane respiratory chain NADH dehydrogenase (Complex I) which catalyzes electron transfer from NADH through the respiratory chain, using ubiquinone as an electron acceptor. Essential for the catalytic activity and assembly of complex I.</text>
</comment>
<gene>
    <name evidence="19" type="primary">ND4</name>
    <name evidence="19" type="ORF">PLST15_MT-075</name>
</gene>
<evidence type="ECO:0000256" key="8">
    <source>
        <dbReference type="ARBA" id="ARBA00022692"/>
    </source>
</evidence>
<evidence type="ECO:0000256" key="13">
    <source>
        <dbReference type="ARBA" id="ARBA00023075"/>
    </source>
</evidence>
<evidence type="ECO:0000256" key="16">
    <source>
        <dbReference type="ARBA" id="ARBA00049551"/>
    </source>
</evidence>
<reference evidence="19" key="1">
    <citation type="submission" date="2018-06" db="EMBL/GenBank/DDBJ databases">
        <authorList>
            <person name="Zhirakovskaya E."/>
        </authorList>
    </citation>
    <scope>NUCLEOTIDE SEQUENCE</scope>
</reference>
<dbReference type="PANTHER" id="PTHR43507">
    <property type="entry name" value="NADH-UBIQUINONE OXIDOREDUCTASE CHAIN 4"/>
    <property type="match status" value="1"/>
</dbReference>
<evidence type="ECO:0000256" key="2">
    <source>
        <dbReference type="ARBA" id="ARBA00004225"/>
    </source>
</evidence>
<evidence type="ECO:0000256" key="14">
    <source>
        <dbReference type="ARBA" id="ARBA00023128"/>
    </source>
</evidence>
<evidence type="ECO:0000256" key="9">
    <source>
        <dbReference type="ARBA" id="ARBA00022967"/>
    </source>
</evidence>
<dbReference type="PRINTS" id="PR01437">
    <property type="entry name" value="NUOXDRDTASE4"/>
</dbReference>
<feature type="transmembrane region" description="Helical" evidence="17">
    <location>
        <begin position="326"/>
        <end position="345"/>
    </location>
</feature>